<name>A0A0E2E1T3_TREDN</name>
<dbReference type="PROSITE" id="PS51387">
    <property type="entry name" value="FAD_PCMH"/>
    <property type="match status" value="1"/>
</dbReference>
<gene>
    <name evidence="5" type="ORF">HMPREF9726_02134</name>
</gene>
<evidence type="ECO:0000256" key="2">
    <source>
        <dbReference type="ARBA" id="ARBA00022827"/>
    </source>
</evidence>
<dbReference type="AlphaFoldDB" id="A0A0E2E1T3"/>
<dbReference type="RefSeq" id="WP_002685561.1">
    <property type="nucleotide sequence ID" value="NZ_CM001795.1"/>
</dbReference>
<dbReference type="EMBL" id="AGDV01000021">
    <property type="protein sequence ID" value="EMB30449.1"/>
    <property type="molecule type" value="Genomic_DNA"/>
</dbReference>
<proteinExistence type="predicted"/>
<dbReference type="GO" id="GO:0071949">
    <property type="term" value="F:FAD binding"/>
    <property type="evidence" value="ECO:0007669"/>
    <property type="project" value="InterPro"/>
</dbReference>
<sequence>MTELTKNSIVYRARYMQEMQTILKNISNIKPIAGATGFLNHQTDEMIYLPESILDLNFLPELKVISKTERYFEFGAAVTLNEILDLGKKNIPPSLYYSIEKIANNAIRSLATIGGNIATANPLSGTFLPMLALDAKLEIRTAENIEWVPFARYIDKSYAEKREEKFIISRIRIPNETWTKSFYTRIGTPGYIGSDTASFLFLILIQKNILSDMRLFFASDELIRNKEFDNLLLGRTLPLSQSEVPVIMQKAKQIFTPEQFSSEFHNSCFYNLLEDNLYNLT</sequence>
<feature type="domain" description="FAD-binding PCMH-type" evidence="4">
    <location>
        <begin position="1"/>
        <end position="178"/>
    </location>
</feature>
<organism evidence="5">
    <name type="scientific">Treponema denticola H-22</name>
    <dbReference type="NCBI Taxonomy" id="999432"/>
    <lineage>
        <taxon>Bacteria</taxon>
        <taxon>Pseudomonadati</taxon>
        <taxon>Spirochaetota</taxon>
        <taxon>Spirochaetia</taxon>
        <taxon>Spirochaetales</taxon>
        <taxon>Treponemataceae</taxon>
        <taxon>Treponema</taxon>
    </lineage>
</organism>
<dbReference type="Gene3D" id="3.30.465.10">
    <property type="match status" value="1"/>
</dbReference>
<evidence type="ECO:0000313" key="5">
    <source>
        <dbReference type="EMBL" id="EMB30449.1"/>
    </source>
</evidence>
<dbReference type="InterPro" id="IPR016169">
    <property type="entry name" value="FAD-bd_PCMH_sub2"/>
</dbReference>
<dbReference type="PANTHER" id="PTHR42659:SF2">
    <property type="entry name" value="XANTHINE DEHYDROGENASE SUBUNIT C-RELATED"/>
    <property type="match status" value="1"/>
</dbReference>
<comment type="caution">
    <text evidence="5">The sequence shown here is derived from an EMBL/GenBank/DDBJ whole genome shotgun (WGS) entry which is preliminary data.</text>
</comment>
<dbReference type="InterPro" id="IPR016166">
    <property type="entry name" value="FAD-bd_PCMH"/>
</dbReference>
<keyword evidence="3" id="KW-0560">Oxidoreductase</keyword>
<evidence type="ECO:0000256" key="1">
    <source>
        <dbReference type="ARBA" id="ARBA00022630"/>
    </source>
</evidence>
<accession>A0A0E2E1T3</accession>
<dbReference type="PATRIC" id="fig|999432.5.peg.2216"/>
<protein>
    <recommendedName>
        <fullName evidence="4">FAD-binding PCMH-type domain-containing protein</fullName>
    </recommendedName>
</protein>
<dbReference type="InterPro" id="IPR036318">
    <property type="entry name" value="FAD-bd_PCMH-like_sf"/>
</dbReference>
<evidence type="ECO:0000259" key="4">
    <source>
        <dbReference type="PROSITE" id="PS51387"/>
    </source>
</evidence>
<keyword evidence="1" id="KW-0285">Flavoprotein</keyword>
<reference evidence="5" key="1">
    <citation type="submission" date="2012-01" db="EMBL/GenBank/DDBJ databases">
        <title>The Genome Sequence of Treponema denticola H-22.</title>
        <authorList>
            <consortium name="The Broad Institute Genome Sequencing Platform"/>
            <person name="Earl A."/>
            <person name="Ward D."/>
            <person name="Feldgarden M."/>
            <person name="Gevers D."/>
            <person name="Blanton J.M."/>
            <person name="Fenno C.J."/>
            <person name="Baranova O.V."/>
            <person name="Mathney J."/>
            <person name="Dewhirst F.E."/>
            <person name="Izard J."/>
            <person name="Young S.K."/>
            <person name="Zeng Q."/>
            <person name="Gargeya S."/>
            <person name="Fitzgerald M."/>
            <person name="Haas B."/>
            <person name="Abouelleil A."/>
            <person name="Alvarado L."/>
            <person name="Arachchi H.M."/>
            <person name="Berlin A."/>
            <person name="Chapman S.B."/>
            <person name="Gearin G."/>
            <person name="Goldberg J."/>
            <person name="Griggs A."/>
            <person name="Gujja S."/>
            <person name="Hansen M."/>
            <person name="Heiman D."/>
            <person name="Howarth C."/>
            <person name="Larimer J."/>
            <person name="Lui A."/>
            <person name="MacDonald P.J.P."/>
            <person name="McCowen C."/>
            <person name="Montmayeur A."/>
            <person name="Murphy C."/>
            <person name="Neiman D."/>
            <person name="Pearson M."/>
            <person name="Priest M."/>
            <person name="Roberts A."/>
            <person name="Saif S."/>
            <person name="Shea T."/>
            <person name="Sisk P."/>
            <person name="Stolte C."/>
            <person name="Sykes S."/>
            <person name="Wortman J."/>
            <person name="Nusbaum C."/>
            <person name="Birren B."/>
        </authorList>
    </citation>
    <scope>NUCLEOTIDE SEQUENCE [LARGE SCALE GENOMIC DNA]</scope>
    <source>
        <strain evidence="5">H-22</strain>
    </source>
</reference>
<dbReference type="InterPro" id="IPR002346">
    <property type="entry name" value="Mopterin_DH_FAD-bd"/>
</dbReference>
<dbReference type="GO" id="GO:0016491">
    <property type="term" value="F:oxidoreductase activity"/>
    <property type="evidence" value="ECO:0007669"/>
    <property type="project" value="UniProtKB-KW"/>
</dbReference>
<dbReference type="PANTHER" id="PTHR42659">
    <property type="entry name" value="XANTHINE DEHYDROGENASE SUBUNIT C-RELATED"/>
    <property type="match status" value="1"/>
</dbReference>
<dbReference type="SUPFAM" id="SSF56176">
    <property type="entry name" value="FAD-binding/transporter-associated domain-like"/>
    <property type="match status" value="1"/>
</dbReference>
<dbReference type="Proteomes" id="UP000011705">
    <property type="component" value="Chromosome"/>
</dbReference>
<dbReference type="Pfam" id="PF00941">
    <property type="entry name" value="FAD_binding_5"/>
    <property type="match status" value="1"/>
</dbReference>
<keyword evidence="2" id="KW-0274">FAD</keyword>
<dbReference type="InterPro" id="IPR051312">
    <property type="entry name" value="Diverse_Substr_Oxidored"/>
</dbReference>
<dbReference type="HOGENOM" id="CLU_058050_4_1_12"/>
<evidence type="ECO:0000256" key="3">
    <source>
        <dbReference type="ARBA" id="ARBA00023002"/>
    </source>
</evidence>